<organism evidence="1 2">
    <name type="scientific">Acinetobacter puyangensis</name>
    <dbReference type="NCBI Taxonomy" id="1096779"/>
    <lineage>
        <taxon>Bacteria</taxon>
        <taxon>Pseudomonadati</taxon>
        <taxon>Pseudomonadota</taxon>
        <taxon>Gammaproteobacteria</taxon>
        <taxon>Moraxellales</taxon>
        <taxon>Moraxellaceae</taxon>
        <taxon>Acinetobacter</taxon>
    </lineage>
</organism>
<dbReference type="EMBL" id="OANT01000006">
    <property type="protein sequence ID" value="SNX45784.1"/>
    <property type="molecule type" value="Genomic_DNA"/>
</dbReference>
<dbReference type="Proteomes" id="UP000219042">
    <property type="component" value="Unassembled WGS sequence"/>
</dbReference>
<evidence type="ECO:0000313" key="2">
    <source>
        <dbReference type="Proteomes" id="UP000219042"/>
    </source>
</evidence>
<name>A0A240EAR7_9GAMM</name>
<evidence type="ECO:0008006" key="3">
    <source>
        <dbReference type="Google" id="ProtNLM"/>
    </source>
</evidence>
<gene>
    <name evidence="1" type="ORF">SAMN05421731_10619</name>
</gene>
<evidence type="ECO:0000313" key="1">
    <source>
        <dbReference type="EMBL" id="SNX45784.1"/>
    </source>
</evidence>
<dbReference type="InterPro" id="IPR027417">
    <property type="entry name" value="P-loop_NTPase"/>
</dbReference>
<keyword evidence="2" id="KW-1185">Reference proteome</keyword>
<reference evidence="2" key="1">
    <citation type="submission" date="2016-09" db="EMBL/GenBank/DDBJ databases">
        <authorList>
            <person name="Varghese N."/>
            <person name="Submissions S."/>
        </authorList>
    </citation>
    <scope>NUCLEOTIDE SEQUENCE [LARGE SCALE GENOMIC DNA]</scope>
    <source>
        <strain evidence="2">ANC 4466</strain>
    </source>
</reference>
<dbReference type="Gene3D" id="3.40.50.300">
    <property type="entry name" value="P-loop containing nucleotide triphosphate hydrolases"/>
    <property type="match status" value="1"/>
</dbReference>
<protein>
    <recommendedName>
        <fullName evidence="3">AAA+ ATPase domain-containing protein</fullName>
    </recommendedName>
</protein>
<dbReference type="SUPFAM" id="SSF52540">
    <property type="entry name" value="P-loop containing nucleoside triphosphate hydrolases"/>
    <property type="match status" value="1"/>
</dbReference>
<proteinExistence type="predicted"/>
<dbReference type="RefSeq" id="WP_228150432.1">
    <property type="nucleotide sequence ID" value="NZ_BAABHT010000003.1"/>
</dbReference>
<sequence length="1721" mass="201253">MNTSNLIQVKVLQNESSGYFFKSYDDNKSFVITSKHSICEFRSTCDLIESSVKDCCRTCPLEFDTQKIQLLSNGNDVSLHIEKIYYDKAKDLVIINVTETAHDTLIINEKNISDYYVSFGFNSRDFGVTPLVFDVPRVVNTLIYYNLHSDPTPNLIEKEDNFKGISGSLIFTQHEKYPTAKALIIHNENHNDFGAEGLETLNFSEINDFFECKVFDQRLYIPEVQKIKDISQQSLELVSKMIDGVELSRPILHKEFEDKLNLGRFIQITGLSGTGKSVLLRQIAESKANNLPFLFIKSDQLTGSNNWLEYLSRVGLPSFSISEWLISLEVVGGAPIVFIDGIDRVSENSKPIIEDLIRTIFKNPDLTNWKIVTTLRDTGLEPLKIWIGALLKNTNIQTINIELLNDDECYALAQKIPSIQQLLFSNNKVKDIIRRPFFAKVLTSLKANNFEPESELELIDAWWERGGFNATGQSIYNRQDFLKRLSELKSLNLSCSVKRREIQPIDALDSLVVDGIVHVNSKSSTVDFTHDIFYEWSLFYLLLEEELNWLNKIETFGEPPYISRVVELLAQREFIDDQWVNHLENPKFKELRSQWLRAWLIGPIGHPKFIELSRGYTQVLYEKDFDLFNKLLTWFQAEKTKANPIFLEQPDKLQFAIQHPWPSDAFLWRTLLEYVLTSIPSTPHQLYPKILRVFEVWQYVGIHIPSNQMSGMLLEVSIHWLLEISKKERSSTWGQIVNLKDFKSRLINLILVSIQSNPSYMERYLNFLLLENEVSRDIYAHIVGASPLISQHHPKLLADLTLKFLLDELPKARIEREERSYQRTKQYYQELLAKPEEERSEEEQLRIDRRALFFHQAPYQQIQSKDWENLSIKYESRHFYPSSPLKEPFSSLLKYSEDNGLQLICDLSNHAIQAWKQLCEISEQVPLPTIIEFPWGAQEFWGNEKQYIWKKPVWINNAISSAYMALEKWGFDQLGKGRDFDELIQKITSGHESVAILGVVSVLALNKQVISNSIFPFVTNLKILELDNYRFKQNIETVIHHYNEEDYKSKLELLLLDYFINPEFSDLTKDKLSNLKADLPFNFEHEKEDHSIINFLKERADFYAEYANTKNYFYQEIDENQINFFFEHPKHKKQAESEEHKQLNEFSICSNITYWAEKSLEANIIQNNYTIESVIEFLKTVEEDSLFLDSCEIDDDSYVTRRMKQNASSALATMILVFRTDLKESDLEWARDILNQAVRLPYSSYEVGCPQACLTFHPKKFLAQALSSEIIHDSMDDSTFKNLINIIESPSHEISLVALKECLKLFDKHPKLTWSAIYFAFALCKNHLKYRIYRSDKYPEAQQELKQVYEHLNNYFKSKDEWCALPIPDAPWVELDEETIQKKRETDKRSTDIINKQRVGYKPRLGLHKNYSKWVKSNTQWDYQFSEKVIHLLPEELLHDTSQTYILDFLKSCLEWTIEKQEPSWLEESQRFDDKDIIYEWNHSLSSALARVVGIFPTEEIKSQFLMPILNLKTDACWEMLYLFIENYICRYIYDAQNIPKNALDVLDLCLERFLHASCFDKEGYRAGQISGFVLPKIAKSLMYVSLDQNAPLASRFVNGDWSEIDIILPLVSKYVRAVGWTEYVIHLFLKLCERSIQNYPSNIYADQILELLLLDEQLNWNEQVYQRISCLIQIFIDKEQFMPIELRQKFLKIIDWLVDHGDRRSAALQQSTFFQKVKSS</sequence>
<accession>A0A240EAR7</accession>